<sequence length="274" mass="30402">MKSSGFLLFFFLIGICNGEEQENCRKVEMNPAKQDFILEKHVFKMVEIETASACEVNCFMEADCVSYNLKPQQNGKLLCELSDSDHANNQQDLRYREGTVYKSFKNRCSSMLCPSTKRCQTGFTRKGYRCVCANGLLGESCTEGPPLVQVVPDIIETVEGRNVTIMCNVTANPKPDRNIWTRSDGILSSARTTVSEGNLTILNITFQDDGSYVCTATNPWGTKSSSVHLRVYSALKLCTEGPPLVEVIPDIIETVEGRNVTIMCNVTANHKPDA</sequence>
<dbReference type="InterPro" id="IPR003598">
    <property type="entry name" value="Ig_sub2"/>
</dbReference>
<dbReference type="PANTHER" id="PTHR45080">
    <property type="entry name" value="CONTACTIN 5"/>
    <property type="match status" value="1"/>
</dbReference>
<reference evidence="9 10" key="1">
    <citation type="journal article" date="2018" name="Sci. Rep.">
        <title>Comparative analysis of the Pocillopora damicornis genome highlights role of immune system in coral evolution.</title>
        <authorList>
            <person name="Cunning R."/>
            <person name="Bay R.A."/>
            <person name="Gillette P."/>
            <person name="Baker A.C."/>
            <person name="Traylor-Knowles N."/>
        </authorList>
    </citation>
    <scope>NUCLEOTIDE SEQUENCE [LARGE SCALE GENOMIC DNA]</scope>
    <source>
        <strain evidence="9">RSMAS</strain>
        <tissue evidence="9">Whole animal</tissue>
    </source>
</reference>
<evidence type="ECO:0008006" key="11">
    <source>
        <dbReference type="Google" id="ProtNLM"/>
    </source>
</evidence>
<feature type="domain" description="EGF-like" evidence="6">
    <location>
        <begin position="104"/>
        <end position="142"/>
    </location>
</feature>
<dbReference type="InterPro" id="IPR013783">
    <property type="entry name" value="Ig-like_fold"/>
</dbReference>
<dbReference type="Pfam" id="PF13927">
    <property type="entry name" value="Ig_3"/>
    <property type="match status" value="1"/>
</dbReference>
<dbReference type="GO" id="GO:0007156">
    <property type="term" value="P:homophilic cell adhesion via plasma membrane adhesion molecules"/>
    <property type="evidence" value="ECO:0007669"/>
    <property type="project" value="TreeGrafter"/>
</dbReference>
<keyword evidence="4" id="KW-0245">EGF-like domain</keyword>
<feature type="disulfide bond" evidence="4">
    <location>
        <begin position="113"/>
        <end position="130"/>
    </location>
</feature>
<keyword evidence="1 5" id="KW-0732">Signal</keyword>
<organism evidence="9 10">
    <name type="scientific">Pocillopora damicornis</name>
    <name type="common">Cauliflower coral</name>
    <name type="synonym">Millepora damicornis</name>
    <dbReference type="NCBI Taxonomy" id="46731"/>
    <lineage>
        <taxon>Eukaryota</taxon>
        <taxon>Metazoa</taxon>
        <taxon>Cnidaria</taxon>
        <taxon>Anthozoa</taxon>
        <taxon>Hexacorallia</taxon>
        <taxon>Scleractinia</taxon>
        <taxon>Astrocoeniina</taxon>
        <taxon>Pocilloporidae</taxon>
        <taxon>Pocillopora</taxon>
    </lineage>
</organism>
<dbReference type="InterPro" id="IPR050958">
    <property type="entry name" value="Cell_Adh-Cytoskel_Orgn"/>
</dbReference>
<dbReference type="Proteomes" id="UP000275408">
    <property type="component" value="Unassembled WGS sequence"/>
</dbReference>
<dbReference type="PROSITE" id="PS00022">
    <property type="entry name" value="EGF_1"/>
    <property type="match status" value="1"/>
</dbReference>
<name>A0A3M6TA22_POCDA</name>
<accession>A0A3M6TA22</accession>
<evidence type="ECO:0000256" key="1">
    <source>
        <dbReference type="ARBA" id="ARBA00022729"/>
    </source>
</evidence>
<keyword evidence="3" id="KW-0393">Immunoglobulin domain</keyword>
<dbReference type="InterPro" id="IPR000742">
    <property type="entry name" value="EGF"/>
</dbReference>
<feature type="signal peptide" evidence="5">
    <location>
        <begin position="1"/>
        <end position="18"/>
    </location>
</feature>
<dbReference type="InterPro" id="IPR003599">
    <property type="entry name" value="Ig_sub"/>
</dbReference>
<dbReference type="SMART" id="SM00408">
    <property type="entry name" value="IGc2"/>
    <property type="match status" value="1"/>
</dbReference>
<evidence type="ECO:0000256" key="2">
    <source>
        <dbReference type="ARBA" id="ARBA00023157"/>
    </source>
</evidence>
<dbReference type="PANTHER" id="PTHR45080:SF8">
    <property type="entry name" value="IG-LIKE DOMAIN-CONTAINING PROTEIN"/>
    <property type="match status" value="1"/>
</dbReference>
<gene>
    <name evidence="9" type="ORF">pdam_00003334</name>
</gene>
<comment type="caution">
    <text evidence="4">Lacks conserved residue(s) required for the propagation of feature annotation.</text>
</comment>
<keyword evidence="10" id="KW-1185">Reference proteome</keyword>
<dbReference type="AlphaFoldDB" id="A0A3M6TA22"/>
<dbReference type="InterPro" id="IPR036179">
    <property type="entry name" value="Ig-like_dom_sf"/>
</dbReference>
<protein>
    <recommendedName>
        <fullName evidence="11">Ig-like domain-containing protein</fullName>
    </recommendedName>
</protein>
<keyword evidence="2 4" id="KW-1015">Disulfide bond</keyword>
<dbReference type="FunFam" id="2.60.40.10:FF:000032">
    <property type="entry name" value="palladin isoform X1"/>
    <property type="match status" value="1"/>
</dbReference>
<dbReference type="EMBL" id="RCHS01004038">
    <property type="protein sequence ID" value="RMX38193.1"/>
    <property type="molecule type" value="Genomic_DNA"/>
</dbReference>
<evidence type="ECO:0000259" key="6">
    <source>
        <dbReference type="PROSITE" id="PS50026"/>
    </source>
</evidence>
<proteinExistence type="predicted"/>
<dbReference type="SUPFAM" id="SSF48726">
    <property type="entry name" value="Immunoglobulin"/>
    <property type="match status" value="1"/>
</dbReference>
<dbReference type="OrthoDB" id="6350048at2759"/>
<dbReference type="Gene3D" id="2.60.40.10">
    <property type="entry name" value="Immunoglobulins"/>
    <property type="match status" value="1"/>
</dbReference>
<evidence type="ECO:0000313" key="10">
    <source>
        <dbReference type="Proteomes" id="UP000275408"/>
    </source>
</evidence>
<dbReference type="SMART" id="SM00409">
    <property type="entry name" value="IG"/>
    <property type="match status" value="1"/>
</dbReference>
<evidence type="ECO:0000259" key="8">
    <source>
        <dbReference type="PROSITE" id="PS50948"/>
    </source>
</evidence>
<evidence type="ECO:0000259" key="7">
    <source>
        <dbReference type="PROSITE" id="PS50835"/>
    </source>
</evidence>
<feature type="domain" description="Ig-like" evidence="7">
    <location>
        <begin position="146"/>
        <end position="232"/>
    </location>
</feature>
<evidence type="ECO:0000256" key="4">
    <source>
        <dbReference type="PROSITE-ProRule" id="PRU00076"/>
    </source>
</evidence>
<feature type="disulfide bond" evidence="4">
    <location>
        <begin position="132"/>
        <end position="141"/>
    </location>
</feature>
<comment type="caution">
    <text evidence="9">The sequence shown here is derived from an EMBL/GenBank/DDBJ whole genome shotgun (WGS) entry which is preliminary data.</text>
</comment>
<dbReference type="PROSITE" id="PS50026">
    <property type="entry name" value="EGF_3"/>
    <property type="match status" value="1"/>
</dbReference>
<evidence type="ECO:0000313" key="9">
    <source>
        <dbReference type="EMBL" id="RMX38193.1"/>
    </source>
</evidence>
<dbReference type="GO" id="GO:0005886">
    <property type="term" value="C:plasma membrane"/>
    <property type="evidence" value="ECO:0007669"/>
    <property type="project" value="TreeGrafter"/>
</dbReference>
<dbReference type="InterPro" id="IPR003609">
    <property type="entry name" value="Pan_app"/>
</dbReference>
<feature type="chain" id="PRO_5018237926" description="Ig-like domain-containing protein" evidence="5">
    <location>
        <begin position="19"/>
        <end position="274"/>
    </location>
</feature>
<dbReference type="PROSITE" id="PS50835">
    <property type="entry name" value="IG_LIKE"/>
    <property type="match status" value="1"/>
</dbReference>
<dbReference type="PROSITE" id="PS50948">
    <property type="entry name" value="PAN"/>
    <property type="match status" value="1"/>
</dbReference>
<evidence type="ECO:0000256" key="5">
    <source>
        <dbReference type="SAM" id="SignalP"/>
    </source>
</evidence>
<dbReference type="InterPro" id="IPR007110">
    <property type="entry name" value="Ig-like_dom"/>
</dbReference>
<feature type="domain" description="Apple" evidence="8">
    <location>
        <begin position="24"/>
        <end position="108"/>
    </location>
</feature>
<evidence type="ECO:0000256" key="3">
    <source>
        <dbReference type="ARBA" id="ARBA00023319"/>
    </source>
</evidence>